<evidence type="ECO:0000313" key="2">
    <source>
        <dbReference type="EMBL" id="CAI5447108.1"/>
    </source>
</evidence>
<organism evidence="2 3">
    <name type="scientific">Caenorhabditis angaria</name>
    <dbReference type="NCBI Taxonomy" id="860376"/>
    <lineage>
        <taxon>Eukaryota</taxon>
        <taxon>Metazoa</taxon>
        <taxon>Ecdysozoa</taxon>
        <taxon>Nematoda</taxon>
        <taxon>Chromadorea</taxon>
        <taxon>Rhabditida</taxon>
        <taxon>Rhabditina</taxon>
        <taxon>Rhabditomorpha</taxon>
        <taxon>Rhabditoidea</taxon>
        <taxon>Rhabditidae</taxon>
        <taxon>Peloderinae</taxon>
        <taxon>Caenorhabditis</taxon>
    </lineage>
</organism>
<dbReference type="Proteomes" id="UP001152747">
    <property type="component" value="Unassembled WGS sequence"/>
</dbReference>
<dbReference type="AlphaFoldDB" id="A0A9P1ILJ0"/>
<name>A0A9P1ILJ0_9PELO</name>
<keyword evidence="1" id="KW-0472">Membrane</keyword>
<feature type="transmembrane region" description="Helical" evidence="1">
    <location>
        <begin position="6"/>
        <end position="28"/>
    </location>
</feature>
<reference evidence="2" key="1">
    <citation type="submission" date="2022-11" db="EMBL/GenBank/DDBJ databases">
        <authorList>
            <person name="Kikuchi T."/>
        </authorList>
    </citation>
    <scope>NUCLEOTIDE SEQUENCE</scope>
    <source>
        <strain evidence="2">PS1010</strain>
    </source>
</reference>
<comment type="caution">
    <text evidence="2">The sequence shown here is derived from an EMBL/GenBank/DDBJ whole genome shotgun (WGS) entry which is preliminary data.</text>
</comment>
<evidence type="ECO:0000313" key="3">
    <source>
        <dbReference type="Proteomes" id="UP001152747"/>
    </source>
</evidence>
<gene>
    <name evidence="2" type="ORF">CAMP_LOCUS9745</name>
</gene>
<keyword evidence="3" id="KW-1185">Reference proteome</keyword>
<keyword evidence="1" id="KW-0812">Transmembrane</keyword>
<accession>A0A9P1ILJ0</accession>
<keyword evidence="1" id="KW-1133">Transmembrane helix</keyword>
<evidence type="ECO:0000256" key="1">
    <source>
        <dbReference type="SAM" id="Phobius"/>
    </source>
</evidence>
<dbReference type="EMBL" id="CANHGI010000004">
    <property type="protein sequence ID" value="CAI5447108.1"/>
    <property type="molecule type" value="Genomic_DNA"/>
</dbReference>
<feature type="transmembrane region" description="Helical" evidence="1">
    <location>
        <begin position="48"/>
        <end position="67"/>
    </location>
</feature>
<protein>
    <submittedName>
        <fullName evidence="2">Uncharacterized protein</fullName>
    </submittedName>
</protein>
<sequence length="99" mass="11434">MESSKIAAYAITTAVLLILIPVLVLRFLWKRTRKRIYEIPSSILARGIFSATHLIPLLILLVCFGYFQPWNQYIEMNATKEHVKREIESRLNGKCGEQV</sequence>
<proteinExistence type="predicted"/>